<keyword evidence="7 14" id="KW-0732">Signal</keyword>
<evidence type="ECO:0000256" key="3">
    <source>
        <dbReference type="ARBA" id="ARBA00001923"/>
    </source>
</evidence>
<dbReference type="EMBL" id="AY603557">
    <property type="protein sequence ID" value="AAU06472.1"/>
    <property type="molecule type" value="mRNA"/>
</dbReference>
<comment type="subunit">
    <text evidence="5">Monomer.</text>
</comment>
<evidence type="ECO:0000256" key="14">
    <source>
        <dbReference type="SAM" id="SignalP"/>
    </source>
</evidence>
<dbReference type="GO" id="GO:0004556">
    <property type="term" value="F:alpha-amylase activity"/>
    <property type="evidence" value="ECO:0007669"/>
    <property type="project" value="UniProtKB-EC"/>
</dbReference>
<evidence type="ECO:0000259" key="15">
    <source>
        <dbReference type="SMART" id="SM00642"/>
    </source>
</evidence>
<evidence type="ECO:0000256" key="5">
    <source>
        <dbReference type="ARBA" id="ARBA00011245"/>
    </source>
</evidence>
<evidence type="ECO:0000256" key="12">
    <source>
        <dbReference type="ARBA" id="ARBA00023295"/>
    </source>
</evidence>
<evidence type="ECO:0000256" key="8">
    <source>
        <dbReference type="ARBA" id="ARBA00022801"/>
    </source>
</evidence>
<dbReference type="InterPro" id="IPR017853">
    <property type="entry name" value="GH"/>
</dbReference>
<evidence type="ECO:0000256" key="2">
    <source>
        <dbReference type="ARBA" id="ARBA00001913"/>
    </source>
</evidence>
<dbReference type="InterPro" id="IPR006046">
    <property type="entry name" value="Alpha_amylase"/>
</dbReference>
<dbReference type="InterPro" id="IPR006047">
    <property type="entry name" value="GH13_cat_dom"/>
</dbReference>
<comment type="similarity">
    <text evidence="4 13">Belongs to the glycosyl hydrolase 13 family.</text>
</comment>
<keyword evidence="11" id="KW-0119">Carbohydrate metabolism</keyword>
<dbReference type="EC" id="3.2.1.1" evidence="6"/>
<dbReference type="SMR" id="Q66UE3"/>
<dbReference type="CAZy" id="GH13">
    <property type="family name" value="Glycoside Hydrolase Family 13"/>
</dbReference>
<evidence type="ECO:0000256" key="4">
    <source>
        <dbReference type="ARBA" id="ARBA00008061"/>
    </source>
</evidence>
<organism evidence="16">
    <name type="scientific">Culicoides sonorensis</name>
    <name type="common">Biting midge</name>
    <dbReference type="NCBI Taxonomy" id="179676"/>
    <lineage>
        <taxon>Eukaryota</taxon>
        <taxon>Metazoa</taxon>
        <taxon>Ecdysozoa</taxon>
        <taxon>Arthropoda</taxon>
        <taxon>Hexapoda</taxon>
        <taxon>Insecta</taxon>
        <taxon>Pterygota</taxon>
        <taxon>Neoptera</taxon>
        <taxon>Endopterygota</taxon>
        <taxon>Diptera</taxon>
        <taxon>Nematocera</taxon>
        <taxon>Chironomoidea</taxon>
        <taxon>Ceratopogonidae</taxon>
        <taxon>Ceratopogoninae</taxon>
        <taxon>Culicoides</taxon>
        <taxon>Monoculicoides</taxon>
    </lineage>
</organism>
<evidence type="ECO:0000256" key="11">
    <source>
        <dbReference type="ARBA" id="ARBA00023277"/>
    </source>
</evidence>
<dbReference type="VEuPathDB" id="VectorBase:CSON008173"/>
<reference evidence="16" key="1">
    <citation type="journal article" date="2005" name="Insect Mol. Biol.">
        <title>Midgut and salivary gland transcriptomes of the arbovirus vector Culicoides sonorensis (Diptera: Ceratopogonidae).</title>
        <authorList>
            <person name="Campbell C.L."/>
            <person name="Vandyke K.A."/>
            <person name="Letchworth G.J."/>
            <person name="Drolet B.S."/>
            <person name="Hanekamp T."/>
            <person name="Wilson W.C."/>
        </authorList>
    </citation>
    <scope>NUCLEOTIDE SEQUENCE</scope>
</reference>
<keyword evidence="9" id="KW-1015">Disulfide bond</keyword>
<feature type="chain" id="PRO_5004269184" description="alpha-amylase" evidence="14">
    <location>
        <begin position="20"/>
        <end position="190"/>
    </location>
</feature>
<dbReference type="SUPFAM" id="SSF51445">
    <property type="entry name" value="(Trans)glycosidases"/>
    <property type="match status" value="1"/>
</dbReference>
<feature type="domain" description="Glycosyl hydrolase family 13 catalytic" evidence="15">
    <location>
        <begin position="30"/>
        <end position="188"/>
    </location>
</feature>
<evidence type="ECO:0000256" key="6">
    <source>
        <dbReference type="ARBA" id="ARBA00012595"/>
    </source>
</evidence>
<dbReference type="GO" id="GO:0043169">
    <property type="term" value="F:cation binding"/>
    <property type="evidence" value="ECO:0007669"/>
    <property type="project" value="InterPro"/>
</dbReference>
<accession>Q66UE3</accession>
<dbReference type="GO" id="GO:0005975">
    <property type="term" value="P:carbohydrate metabolic process"/>
    <property type="evidence" value="ECO:0007669"/>
    <property type="project" value="InterPro"/>
</dbReference>
<dbReference type="SMART" id="SM00642">
    <property type="entry name" value="Aamy"/>
    <property type="match status" value="1"/>
</dbReference>
<name>Q66UE3_CULSO</name>
<keyword evidence="8" id="KW-0378">Hydrolase</keyword>
<evidence type="ECO:0000313" key="16">
    <source>
        <dbReference type="EMBL" id="AAU06472.1"/>
    </source>
</evidence>
<comment type="catalytic activity">
    <reaction evidence="1">
        <text>Endohydrolysis of (1-&gt;4)-alpha-D-glucosidic linkages in polysaccharides containing three or more (1-&gt;4)-alpha-linked D-glucose units.</text>
        <dbReference type="EC" id="3.2.1.1"/>
    </reaction>
</comment>
<sequence length="190" mass="21400">MSSIALILLISSTINLISAQFDPHFHPNRSGIVHLFEWRWNDIARECEEVLAPNGYGGVQLSPVNENAIVDGRPWFERYQPLSFKLQTRSGNKKELKDMINRCNKVGVRVYVDVVFNHMAAGSGAVRGTAGTRADLDKRSYSNLFDASDFHQSCAINNYNDPNEVRVCELSGLPDLNQSKKSVRDKIQIF</sequence>
<proteinExistence type="evidence at transcript level"/>
<dbReference type="PANTHER" id="PTHR43447">
    <property type="entry name" value="ALPHA-AMYLASE"/>
    <property type="match status" value="1"/>
</dbReference>
<dbReference type="AlphaFoldDB" id="Q66UE3"/>
<evidence type="ECO:0000256" key="9">
    <source>
        <dbReference type="ARBA" id="ARBA00023157"/>
    </source>
</evidence>
<comment type="cofactor">
    <cofactor evidence="3">
        <name>chloride</name>
        <dbReference type="ChEBI" id="CHEBI:17996"/>
    </cofactor>
</comment>
<evidence type="ECO:0000256" key="10">
    <source>
        <dbReference type="ARBA" id="ARBA00023214"/>
    </source>
</evidence>
<dbReference type="Gene3D" id="3.20.20.80">
    <property type="entry name" value="Glycosidases"/>
    <property type="match status" value="1"/>
</dbReference>
<dbReference type="PRINTS" id="PR00110">
    <property type="entry name" value="ALPHAAMYLASE"/>
</dbReference>
<protein>
    <recommendedName>
        <fullName evidence="6">alpha-amylase</fullName>
        <ecNumber evidence="6">3.2.1.1</ecNumber>
    </recommendedName>
</protein>
<keyword evidence="12" id="KW-0326">Glycosidase</keyword>
<evidence type="ECO:0000256" key="1">
    <source>
        <dbReference type="ARBA" id="ARBA00000548"/>
    </source>
</evidence>
<feature type="signal peptide" evidence="14">
    <location>
        <begin position="1"/>
        <end position="19"/>
    </location>
</feature>
<comment type="cofactor">
    <cofactor evidence="2">
        <name>Ca(2+)</name>
        <dbReference type="ChEBI" id="CHEBI:29108"/>
    </cofactor>
</comment>
<evidence type="ECO:0000256" key="13">
    <source>
        <dbReference type="RuleBase" id="RU003615"/>
    </source>
</evidence>
<dbReference type="Pfam" id="PF00128">
    <property type="entry name" value="Alpha-amylase"/>
    <property type="match status" value="1"/>
</dbReference>
<evidence type="ECO:0000256" key="7">
    <source>
        <dbReference type="ARBA" id="ARBA00022729"/>
    </source>
</evidence>
<keyword evidence="10" id="KW-0868">Chloride</keyword>
<feature type="non-terminal residue" evidence="16">
    <location>
        <position position="190"/>
    </location>
</feature>